<reference evidence="1 2" key="1">
    <citation type="submission" date="2009-11" db="EMBL/GenBank/DDBJ databases">
        <title>Annotation of Allomyces macrogynus ATCC 38327.</title>
        <authorList>
            <consortium name="The Broad Institute Genome Sequencing Platform"/>
            <person name="Russ C."/>
            <person name="Cuomo C."/>
            <person name="Burger G."/>
            <person name="Gray M.W."/>
            <person name="Holland P.W.H."/>
            <person name="King N."/>
            <person name="Lang F.B.F."/>
            <person name="Roger A.J."/>
            <person name="Ruiz-Trillo I."/>
            <person name="Young S.K."/>
            <person name="Zeng Q."/>
            <person name="Gargeya S."/>
            <person name="Fitzgerald M."/>
            <person name="Haas B."/>
            <person name="Abouelleil A."/>
            <person name="Alvarado L."/>
            <person name="Arachchi H.M."/>
            <person name="Berlin A."/>
            <person name="Chapman S.B."/>
            <person name="Gearin G."/>
            <person name="Goldberg J."/>
            <person name="Griggs A."/>
            <person name="Gujja S."/>
            <person name="Hansen M."/>
            <person name="Heiman D."/>
            <person name="Howarth C."/>
            <person name="Larimer J."/>
            <person name="Lui A."/>
            <person name="MacDonald P.J.P."/>
            <person name="McCowen C."/>
            <person name="Montmayeur A."/>
            <person name="Murphy C."/>
            <person name="Neiman D."/>
            <person name="Pearson M."/>
            <person name="Priest M."/>
            <person name="Roberts A."/>
            <person name="Saif S."/>
            <person name="Shea T."/>
            <person name="Sisk P."/>
            <person name="Stolte C."/>
            <person name="Sykes S."/>
            <person name="Wortman J."/>
            <person name="Nusbaum C."/>
            <person name="Birren B."/>
        </authorList>
    </citation>
    <scope>NUCLEOTIDE SEQUENCE [LARGE SCALE GENOMIC DNA]</scope>
    <source>
        <strain evidence="1 2">ATCC 38327</strain>
    </source>
</reference>
<dbReference type="VEuPathDB" id="FungiDB:AMAG_05240"/>
<keyword evidence="2" id="KW-1185">Reference proteome</keyword>
<sequence length="203" mass="22541">MADLAKLFGATWTTNAAALPALAMWDDVQTAFMKPVMAEHANELALPGNRMRFAIITQSFQDVTTGPWSMDMIRAVRRQRRFSAMIANVAAAGSHAMYHFHTIALTQYPKFLAAMLHPARYAQQTCMLTGHVVNHDDSDDKESEARIADGAKGMPELWMALYGEDYHMPNVSCAAGAQFKTTDAFAAAVHWDTGQLHRLRKLL</sequence>
<accession>A0A0L0SBB5</accession>
<dbReference type="EMBL" id="GG745335">
    <property type="protein sequence ID" value="KNE59776.1"/>
    <property type="molecule type" value="Genomic_DNA"/>
</dbReference>
<name>A0A0L0SBB5_ALLM3</name>
<dbReference type="AlphaFoldDB" id="A0A0L0SBB5"/>
<organism evidence="1 2">
    <name type="scientific">Allomyces macrogynus (strain ATCC 38327)</name>
    <name type="common">Allomyces javanicus var. macrogynus</name>
    <dbReference type="NCBI Taxonomy" id="578462"/>
    <lineage>
        <taxon>Eukaryota</taxon>
        <taxon>Fungi</taxon>
        <taxon>Fungi incertae sedis</taxon>
        <taxon>Blastocladiomycota</taxon>
        <taxon>Blastocladiomycetes</taxon>
        <taxon>Blastocladiales</taxon>
        <taxon>Blastocladiaceae</taxon>
        <taxon>Allomyces</taxon>
    </lineage>
</organism>
<protein>
    <submittedName>
        <fullName evidence="1">Uncharacterized protein</fullName>
    </submittedName>
</protein>
<dbReference type="OrthoDB" id="2684236at2759"/>
<dbReference type="Proteomes" id="UP000054350">
    <property type="component" value="Unassembled WGS sequence"/>
</dbReference>
<reference evidence="2" key="2">
    <citation type="submission" date="2009-11" db="EMBL/GenBank/DDBJ databases">
        <title>The Genome Sequence of Allomyces macrogynus strain ATCC 38327.</title>
        <authorList>
            <consortium name="The Broad Institute Genome Sequencing Platform"/>
            <person name="Russ C."/>
            <person name="Cuomo C."/>
            <person name="Shea T."/>
            <person name="Young S.K."/>
            <person name="Zeng Q."/>
            <person name="Koehrsen M."/>
            <person name="Haas B."/>
            <person name="Borodovsky M."/>
            <person name="Guigo R."/>
            <person name="Alvarado L."/>
            <person name="Berlin A."/>
            <person name="Borenstein D."/>
            <person name="Chen Z."/>
            <person name="Engels R."/>
            <person name="Freedman E."/>
            <person name="Gellesch M."/>
            <person name="Goldberg J."/>
            <person name="Griggs A."/>
            <person name="Gujja S."/>
            <person name="Heiman D."/>
            <person name="Hepburn T."/>
            <person name="Howarth C."/>
            <person name="Jen D."/>
            <person name="Larson L."/>
            <person name="Lewis B."/>
            <person name="Mehta T."/>
            <person name="Park D."/>
            <person name="Pearson M."/>
            <person name="Roberts A."/>
            <person name="Saif S."/>
            <person name="Shenoy N."/>
            <person name="Sisk P."/>
            <person name="Stolte C."/>
            <person name="Sykes S."/>
            <person name="Walk T."/>
            <person name="White J."/>
            <person name="Yandava C."/>
            <person name="Burger G."/>
            <person name="Gray M.W."/>
            <person name="Holland P.W.H."/>
            <person name="King N."/>
            <person name="Lang F.B.F."/>
            <person name="Roger A.J."/>
            <person name="Ruiz-Trillo I."/>
            <person name="Lander E."/>
            <person name="Nusbaum C."/>
        </authorList>
    </citation>
    <scope>NUCLEOTIDE SEQUENCE [LARGE SCALE GENOMIC DNA]</scope>
    <source>
        <strain evidence="2">ATCC 38327</strain>
    </source>
</reference>
<gene>
    <name evidence="1" type="ORF">AMAG_05240</name>
</gene>
<proteinExistence type="predicted"/>
<evidence type="ECO:0000313" key="2">
    <source>
        <dbReference type="Proteomes" id="UP000054350"/>
    </source>
</evidence>
<evidence type="ECO:0000313" key="1">
    <source>
        <dbReference type="EMBL" id="KNE59776.1"/>
    </source>
</evidence>